<reference evidence="2" key="1">
    <citation type="journal article" date="2014" name="Front. Microbiol.">
        <title>High frequency of phylogenetically diverse reductive dehalogenase-homologous genes in deep subseafloor sedimentary metagenomes.</title>
        <authorList>
            <person name="Kawai M."/>
            <person name="Futagami T."/>
            <person name="Toyoda A."/>
            <person name="Takaki Y."/>
            <person name="Nishi S."/>
            <person name="Hori S."/>
            <person name="Arai W."/>
            <person name="Tsubouchi T."/>
            <person name="Morono Y."/>
            <person name="Uchiyama I."/>
            <person name="Ito T."/>
            <person name="Fujiyama A."/>
            <person name="Inagaki F."/>
            <person name="Takami H."/>
        </authorList>
    </citation>
    <scope>NUCLEOTIDE SEQUENCE</scope>
    <source>
        <strain evidence="2">Expedition CK06-06</strain>
    </source>
</reference>
<dbReference type="AlphaFoldDB" id="X0U7J7"/>
<evidence type="ECO:0000313" key="2">
    <source>
        <dbReference type="EMBL" id="GAG01779.1"/>
    </source>
</evidence>
<accession>X0U7J7</accession>
<evidence type="ECO:0000256" key="1">
    <source>
        <dbReference type="SAM" id="Phobius"/>
    </source>
</evidence>
<dbReference type="EMBL" id="BARS01029193">
    <property type="protein sequence ID" value="GAG01779.1"/>
    <property type="molecule type" value="Genomic_DNA"/>
</dbReference>
<keyword evidence="1" id="KW-0812">Transmembrane</keyword>
<protein>
    <submittedName>
        <fullName evidence="2">Uncharacterized protein</fullName>
    </submittedName>
</protein>
<feature type="non-terminal residue" evidence="2">
    <location>
        <position position="43"/>
    </location>
</feature>
<proteinExistence type="predicted"/>
<gene>
    <name evidence="2" type="ORF">S01H1_45658</name>
</gene>
<sequence>MTRADPAEHIRSERAVAVIIALALMIMGVTIAYGDAPKPPTGA</sequence>
<comment type="caution">
    <text evidence="2">The sequence shown here is derived from an EMBL/GenBank/DDBJ whole genome shotgun (WGS) entry which is preliminary data.</text>
</comment>
<feature type="transmembrane region" description="Helical" evidence="1">
    <location>
        <begin position="15"/>
        <end position="34"/>
    </location>
</feature>
<organism evidence="2">
    <name type="scientific">marine sediment metagenome</name>
    <dbReference type="NCBI Taxonomy" id="412755"/>
    <lineage>
        <taxon>unclassified sequences</taxon>
        <taxon>metagenomes</taxon>
        <taxon>ecological metagenomes</taxon>
    </lineage>
</organism>
<keyword evidence="1" id="KW-1133">Transmembrane helix</keyword>
<keyword evidence="1" id="KW-0472">Membrane</keyword>
<name>X0U7J7_9ZZZZ</name>